<name>A0ABU5HBJ9_9BACT</name>
<protein>
    <submittedName>
        <fullName evidence="1">Uncharacterized protein</fullName>
    </submittedName>
</protein>
<keyword evidence="2" id="KW-1185">Reference proteome</keyword>
<organism evidence="1 2">
    <name type="scientific">Hyalangium rubrum</name>
    <dbReference type="NCBI Taxonomy" id="3103134"/>
    <lineage>
        <taxon>Bacteria</taxon>
        <taxon>Pseudomonadati</taxon>
        <taxon>Myxococcota</taxon>
        <taxon>Myxococcia</taxon>
        <taxon>Myxococcales</taxon>
        <taxon>Cystobacterineae</taxon>
        <taxon>Archangiaceae</taxon>
        <taxon>Hyalangium</taxon>
    </lineage>
</organism>
<dbReference type="EMBL" id="JAXIVS010000012">
    <property type="protein sequence ID" value="MDY7230841.1"/>
    <property type="molecule type" value="Genomic_DNA"/>
</dbReference>
<reference evidence="1 2" key="1">
    <citation type="submission" date="2023-12" db="EMBL/GenBank/DDBJ databases">
        <title>the genome sequence of Hyalangium sp. s54d21.</title>
        <authorList>
            <person name="Zhang X."/>
        </authorList>
    </citation>
    <scope>NUCLEOTIDE SEQUENCE [LARGE SCALE GENOMIC DNA]</scope>
    <source>
        <strain evidence="2">s54d21</strain>
    </source>
</reference>
<evidence type="ECO:0000313" key="1">
    <source>
        <dbReference type="EMBL" id="MDY7230841.1"/>
    </source>
</evidence>
<gene>
    <name evidence="1" type="ORF">SYV04_30885</name>
</gene>
<dbReference type="RefSeq" id="WP_321549554.1">
    <property type="nucleotide sequence ID" value="NZ_JAXIVS010000012.1"/>
</dbReference>
<proteinExistence type="predicted"/>
<accession>A0ABU5HBJ9</accession>
<evidence type="ECO:0000313" key="2">
    <source>
        <dbReference type="Proteomes" id="UP001291309"/>
    </source>
</evidence>
<dbReference type="Proteomes" id="UP001291309">
    <property type="component" value="Unassembled WGS sequence"/>
</dbReference>
<comment type="caution">
    <text evidence="1">The sequence shown here is derived from an EMBL/GenBank/DDBJ whole genome shotgun (WGS) entry which is preliminary data.</text>
</comment>
<sequence length="391" mass="44141">MVVRGTLPRLWPVPSQEEIASIVRMTDPVLRNLHITQTYHVLTIAMTDLLGEENVSWCAYATWASKTAGFFIRKEVVPGLIRDLLERADAMTRSMAGGLPEDFLGTWAAPFGLQALLTRALQQIADEIARQLSRGNLLVFEELAPLYAAMLEHFSGGERYDQGTLDRFLSRLSRGPVSREGQDLLIRAFTHYYEAMFEQDPKARAERIFLANALVGYHEQTRLQGPLIGALHAPLRQVFLDEVVEFLGVSSTRRANPLQEMSLRGTFGPLAARLERLWRELSTRALMRMELPDGVLRLGEDIPALNAERDFPPSLARVEHPELVSLMGTLDRTPNDTAGSAARDWGELGDRMNLIVDLFRTRQQDRVLYDQPFTFMQVDALRQGRVPHGHL</sequence>